<accession>A0A5M5MA69</accession>
<organism evidence="1 2">
    <name type="scientific">Bacteroides ovatus</name>
    <dbReference type="NCBI Taxonomy" id="28116"/>
    <lineage>
        <taxon>Bacteria</taxon>
        <taxon>Pseudomonadati</taxon>
        <taxon>Bacteroidota</taxon>
        <taxon>Bacteroidia</taxon>
        <taxon>Bacteroidales</taxon>
        <taxon>Bacteroidaceae</taxon>
        <taxon>Bacteroides</taxon>
    </lineage>
</organism>
<dbReference type="AlphaFoldDB" id="A0A5M5MA69"/>
<evidence type="ECO:0000313" key="2">
    <source>
        <dbReference type="Proteomes" id="UP000478493"/>
    </source>
</evidence>
<evidence type="ECO:0000313" key="1">
    <source>
        <dbReference type="EMBL" id="KAA4537657.1"/>
    </source>
</evidence>
<comment type="caution">
    <text evidence="1">The sequence shown here is derived from an EMBL/GenBank/DDBJ whole genome shotgun (WGS) entry which is preliminary data.</text>
</comment>
<evidence type="ECO:0008006" key="3">
    <source>
        <dbReference type="Google" id="ProtNLM"/>
    </source>
</evidence>
<dbReference type="EMBL" id="VWGP01000006">
    <property type="protein sequence ID" value="KAA4537657.1"/>
    <property type="molecule type" value="Genomic_DNA"/>
</dbReference>
<gene>
    <name evidence="1" type="ORF">F3B85_10625</name>
</gene>
<dbReference type="Proteomes" id="UP000478493">
    <property type="component" value="Unassembled WGS sequence"/>
</dbReference>
<protein>
    <recommendedName>
        <fullName evidence="3">Dephospho-CoA kinase</fullName>
    </recommendedName>
</protein>
<name>A0A5M5MA69_BACOV</name>
<proteinExistence type="predicted"/>
<sequence>MLNLMAQVKSDETMEEINEILSDYFAHKAEEAIDKLWKDNKINDQVIEEWKNEHMRTSYHKQ</sequence>
<dbReference type="RefSeq" id="WP_032851847.1">
    <property type="nucleotide sequence ID" value="NZ_CABKQC010000001.1"/>
</dbReference>
<reference evidence="1 2" key="1">
    <citation type="journal article" date="2019" name="Nat. Med.">
        <title>A library of human gut bacterial isolates paired with longitudinal multiomics data enables mechanistic microbiome research.</title>
        <authorList>
            <person name="Poyet M."/>
            <person name="Groussin M."/>
            <person name="Gibbons S.M."/>
            <person name="Avila-Pacheco J."/>
            <person name="Jiang X."/>
            <person name="Kearney S.M."/>
            <person name="Perrotta A.R."/>
            <person name="Berdy B."/>
            <person name="Zhao S."/>
            <person name="Lieberman T.D."/>
            <person name="Swanson P.K."/>
            <person name="Smith M."/>
            <person name="Roesemann S."/>
            <person name="Alexander J.E."/>
            <person name="Rich S.A."/>
            <person name="Livny J."/>
            <person name="Vlamakis H."/>
            <person name="Clish C."/>
            <person name="Bullock K."/>
            <person name="Deik A."/>
            <person name="Scott J."/>
            <person name="Pierce K.A."/>
            <person name="Xavier R.J."/>
            <person name="Alm E.J."/>
        </authorList>
    </citation>
    <scope>NUCLEOTIDE SEQUENCE [LARGE SCALE GENOMIC DNA]</scope>
    <source>
        <strain evidence="1 2">BIOML-A41</strain>
    </source>
</reference>